<protein>
    <submittedName>
        <fullName evidence="4">Mitochondria-eating protein</fullName>
    </submittedName>
</protein>
<dbReference type="AlphaFoldDB" id="A0A0N4T4D6"/>
<accession>A0A0N4T4D6</accession>
<evidence type="ECO:0000259" key="1">
    <source>
        <dbReference type="Pfam" id="PF16026"/>
    </source>
</evidence>
<dbReference type="WBParaSite" id="BPAG_0000306601-mRNA-1">
    <property type="protein sequence ID" value="BPAG_0000306601-mRNA-1"/>
    <property type="gene ID" value="BPAG_0000306601"/>
</dbReference>
<evidence type="ECO:0000313" key="2">
    <source>
        <dbReference type="EMBL" id="VDN84222.1"/>
    </source>
</evidence>
<dbReference type="InterPro" id="IPR031981">
    <property type="entry name" value="MIEAP_C"/>
</dbReference>
<dbReference type="Pfam" id="PF16026">
    <property type="entry name" value="MIEAP"/>
    <property type="match status" value="1"/>
</dbReference>
<proteinExistence type="predicted"/>
<sequence>MESCGWIEWKAAKRMKVILKLSACRMYIEYQGRQFDANRHQRHIVSSNIRSSTVRQYLWPAIVDRSTDLSLVATIHSECLSLCRNCKRLESELKLGLLKLTLQTSKEENTRKCTWSSVTQRSSTLLRSNTSRTTDFSSAGMDFEEKRAVSPAIDESSLYVPKFMYDNNLKSDLPRARHYRTILRRRHLYHIAAASFSFF</sequence>
<dbReference type="EMBL" id="UZAD01000673">
    <property type="protein sequence ID" value="VDN84222.1"/>
    <property type="molecule type" value="Genomic_DNA"/>
</dbReference>
<evidence type="ECO:0000313" key="3">
    <source>
        <dbReference type="Proteomes" id="UP000278627"/>
    </source>
</evidence>
<organism evidence="4">
    <name type="scientific">Brugia pahangi</name>
    <name type="common">Filarial nematode worm</name>
    <dbReference type="NCBI Taxonomy" id="6280"/>
    <lineage>
        <taxon>Eukaryota</taxon>
        <taxon>Metazoa</taxon>
        <taxon>Ecdysozoa</taxon>
        <taxon>Nematoda</taxon>
        <taxon>Chromadorea</taxon>
        <taxon>Rhabditida</taxon>
        <taxon>Spirurina</taxon>
        <taxon>Spiruromorpha</taxon>
        <taxon>Filarioidea</taxon>
        <taxon>Onchocercidae</taxon>
        <taxon>Brugia</taxon>
    </lineage>
</organism>
<keyword evidence="3" id="KW-1185">Reference proteome</keyword>
<reference evidence="2 3" key="2">
    <citation type="submission" date="2018-11" db="EMBL/GenBank/DDBJ databases">
        <authorList>
            <consortium name="Pathogen Informatics"/>
        </authorList>
    </citation>
    <scope>NUCLEOTIDE SEQUENCE [LARGE SCALE GENOMIC DNA]</scope>
</reference>
<reference evidence="4" key="1">
    <citation type="submission" date="2017-02" db="UniProtKB">
        <authorList>
            <consortium name="WormBaseParasite"/>
        </authorList>
    </citation>
    <scope>IDENTIFICATION</scope>
</reference>
<gene>
    <name evidence="2" type="ORF">BPAG_LOCUS3036</name>
</gene>
<dbReference type="Proteomes" id="UP000278627">
    <property type="component" value="Unassembled WGS sequence"/>
</dbReference>
<feature type="domain" description="Mitochondria-eating protein C-terminal" evidence="1">
    <location>
        <begin position="27"/>
        <end position="65"/>
    </location>
</feature>
<name>A0A0N4T4D6_BRUPA</name>
<evidence type="ECO:0000313" key="4">
    <source>
        <dbReference type="WBParaSite" id="BPAG_0000306601-mRNA-1"/>
    </source>
</evidence>